<evidence type="ECO:0000313" key="3">
    <source>
        <dbReference type="EMBL" id="GAB0133067.1"/>
    </source>
</evidence>
<name>A0ABQ0CI05_9HYPO</name>
<evidence type="ECO:0000256" key="1">
    <source>
        <dbReference type="SAM" id="MobiDB-lite"/>
    </source>
</evidence>
<dbReference type="SUPFAM" id="SSF140931">
    <property type="entry name" value="Fic-like"/>
    <property type="match status" value="1"/>
</dbReference>
<keyword evidence="4" id="KW-1185">Reference proteome</keyword>
<organism evidence="3 4">
    <name type="scientific">Epichloe bromicola</name>
    <dbReference type="NCBI Taxonomy" id="79588"/>
    <lineage>
        <taxon>Eukaryota</taxon>
        <taxon>Fungi</taxon>
        <taxon>Dikarya</taxon>
        <taxon>Ascomycota</taxon>
        <taxon>Pezizomycotina</taxon>
        <taxon>Sordariomycetes</taxon>
        <taxon>Hypocreomycetidae</taxon>
        <taxon>Hypocreales</taxon>
        <taxon>Clavicipitaceae</taxon>
        <taxon>Epichloe</taxon>
    </lineage>
</organism>
<proteinExistence type="predicted"/>
<dbReference type="EMBL" id="BAAFGZ010000033">
    <property type="protein sequence ID" value="GAB0133067.1"/>
    <property type="molecule type" value="Genomic_DNA"/>
</dbReference>
<feature type="region of interest" description="Disordered" evidence="1">
    <location>
        <begin position="1"/>
        <end position="26"/>
    </location>
</feature>
<evidence type="ECO:0000313" key="4">
    <source>
        <dbReference type="Proteomes" id="UP001562357"/>
    </source>
</evidence>
<comment type="caution">
    <text evidence="3">The sequence shown here is derived from an EMBL/GenBank/DDBJ whole genome shotgun (WGS) entry which is preliminary data.</text>
</comment>
<dbReference type="Pfam" id="PF02661">
    <property type="entry name" value="Fic"/>
    <property type="match status" value="1"/>
</dbReference>
<protein>
    <recommendedName>
        <fullName evidence="2">Fido domain-containing protein</fullName>
    </recommendedName>
</protein>
<sequence length="452" mass="50901">MAAQDRTTSPSESPFEGPSERNGSLSLPQMREHNTQALSMIGLGSRVHRLPRGSMVDVIVLRSVTLLWTASVYGDPNTHYAHRIRPRPPAPVVMKRCNDYSYYCSDPNGFPRSHYKRFFIALESASSQWQHLTPIQEGIFGNFLIDELASMIFGSNTLAKAGADETVNWQLCRKVFQETPVGDLCSADPVSHKIAAHLRESNLPHDFASVLRARREIVAHAKAAKHLITSVVLQGRPIDSITLQVTHFILTHPGFQHEDVDEMPDLDGPDPFDTEDSCLPDPEPNLMPSPWRLEHDDRGVSPEIIGQSMSQLWSNMAMDIEMAWCKREFDPFWHIAKTLREFLLIRPFNDANGRMSRLLLNVLLLKHVAGIACPGIEAKENETIGPLLALHLIPRTMTPDEHIQRLAILILKHTVQHFERLNPELADSLALGYSEVPRTVTLEWPIGGWTRP</sequence>
<gene>
    <name evidence="3" type="primary">g1483</name>
    <name evidence="3" type="ORF">EsDP_00001483</name>
</gene>
<evidence type="ECO:0000259" key="2">
    <source>
        <dbReference type="PROSITE" id="PS51459"/>
    </source>
</evidence>
<accession>A0ABQ0CI05</accession>
<dbReference type="Gene3D" id="1.10.3290.10">
    <property type="entry name" value="Fido-like domain"/>
    <property type="match status" value="1"/>
</dbReference>
<dbReference type="InterPro" id="IPR003812">
    <property type="entry name" value="Fido"/>
</dbReference>
<dbReference type="InterPro" id="IPR036597">
    <property type="entry name" value="Fido-like_dom_sf"/>
</dbReference>
<dbReference type="PROSITE" id="PS51459">
    <property type="entry name" value="FIDO"/>
    <property type="match status" value="1"/>
</dbReference>
<feature type="domain" description="Fido" evidence="2">
    <location>
        <begin position="266"/>
        <end position="412"/>
    </location>
</feature>
<reference evidence="4" key="1">
    <citation type="submission" date="2024-06" db="EMBL/GenBank/DDBJ databases">
        <title>Draft Genome Sequences of Epichloe bromicola Strains Isolated from Elymus ciliaris.</title>
        <authorList>
            <consortium name="Epichloe bromicola genome sequencing consortium"/>
            <person name="Miura A."/>
            <person name="Imano S."/>
            <person name="Ashida A."/>
            <person name="Sato I."/>
            <person name="Chiba S."/>
            <person name="Tanaka A."/>
            <person name="Camagna M."/>
            <person name="Takemoto D."/>
        </authorList>
    </citation>
    <scope>NUCLEOTIDE SEQUENCE [LARGE SCALE GENOMIC DNA]</scope>
    <source>
        <strain evidence="4">DP</strain>
    </source>
</reference>
<dbReference type="Proteomes" id="UP001562357">
    <property type="component" value="Unassembled WGS sequence"/>
</dbReference>